<dbReference type="Proteomes" id="UP000031449">
    <property type="component" value="Chromosome"/>
</dbReference>
<name>A0A0B5AW28_9BACL</name>
<organism evidence="1 2">
    <name type="scientific">Jeotgalibacillus malaysiensis</name>
    <dbReference type="NCBI Taxonomy" id="1508404"/>
    <lineage>
        <taxon>Bacteria</taxon>
        <taxon>Bacillati</taxon>
        <taxon>Bacillota</taxon>
        <taxon>Bacilli</taxon>
        <taxon>Bacillales</taxon>
        <taxon>Caryophanaceae</taxon>
        <taxon>Jeotgalibacillus</taxon>
    </lineage>
</organism>
<dbReference type="BioCyc" id="JESP1508404:G14D9-12861-MONOMER"/>
<proteinExistence type="predicted"/>
<sequence>MNQFSTISALFDHLISTDSFRSLLEKHNYTDVSRKFSVRDLIDFLMAAALEKWDGYRDGADKMSSLQLNAVHYSTISKKIAEVPYELAKDLFHLLVSQCNRAQSRSKMRYY</sequence>
<dbReference type="AlphaFoldDB" id="A0A0B5AW28"/>
<protein>
    <recommendedName>
        <fullName evidence="3">Transposase</fullName>
    </recommendedName>
</protein>
<evidence type="ECO:0008006" key="3">
    <source>
        <dbReference type="Google" id="ProtNLM"/>
    </source>
</evidence>
<gene>
    <name evidence="1" type="ORF">JMA_35800</name>
</gene>
<evidence type="ECO:0000313" key="1">
    <source>
        <dbReference type="EMBL" id="AJD92897.1"/>
    </source>
</evidence>
<accession>A0A0B5AW28</accession>
<dbReference type="EMBL" id="CP009416">
    <property type="protein sequence ID" value="AJD92897.1"/>
    <property type="molecule type" value="Genomic_DNA"/>
</dbReference>
<keyword evidence="2" id="KW-1185">Reference proteome</keyword>
<dbReference type="STRING" id="1508404.JMA_35800"/>
<dbReference type="KEGG" id="jeo:JMA_35800"/>
<dbReference type="HOGENOM" id="CLU_2154952_0_0_9"/>
<reference evidence="1 2" key="1">
    <citation type="submission" date="2014-08" db="EMBL/GenBank/DDBJ databases">
        <title>Complete genome of a marine bacteria Jeotgalibacillus malaysiensis.</title>
        <authorList>
            <person name="Yaakop A.S."/>
            <person name="Chan K.-G."/>
            <person name="Goh K.M."/>
        </authorList>
    </citation>
    <scope>NUCLEOTIDE SEQUENCE [LARGE SCALE GENOMIC DNA]</scope>
    <source>
        <strain evidence="1 2">D5</strain>
    </source>
</reference>
<evidence type="ECO:0000313" key="2">
    <source>
        <dbReference type="Proteomes" id="UP000031449"/>
    </source>
</evidence>